<dbReference type="Proteomes" id="UP000184342">
    <property type="component" value="Unassembled WGS sequence"/>
</dbReference>
<keyword evidence="2" id="KW-0812">Transmembrane</keyword>
<dbReference type="PANTHER" id="PTHR10566">
    <property type="entry name" value="CHAPERONE-ACTIVITY OF BC1 COMPLEX CABC1 -RELATED"/>
    <property type="match status" value="1"/>
</dbReference>
<evidence type="ECO:0000313" key="5">
    <source>
        <dbReference type="Proteomes" id="UP000184342"/>
    </source>
</evidence>
<proteinExistence type="inferred from homology"/>
<dbReference type="InterPro" id="IPR004147">
    <property type="entry name" value="ABC1_dom"/>
</dbReference>
<feature type="transmembrane region" description="Helical" evidence="2">
    <location>
        <begin position="498"/>
        <end position="524"/>
    </location>
</feature>
<evidence type="ECO:0000256" key="1">
    <source>
        <dbReference type="ARBA" id="ARBA00009670"/>
    </source>
</evidence>
<dbReference type="PANTHER" id="PTHR10566:SF113">
    <property type="entry name" value="PROTEIN ACTIVITY OF BC1 COMPLEX KINASE 7, CHLOROPLASTIC"/>
    <property type="match status" value="1"/>
</dbReference>
<evidence type="ECO:0000256" key="2">
    <source>
        <dbReference type="SAM" id="Phobius"/>
    </source>
</evidence>
<protein>
    <submittedName>
        <fullName evidence="4">Ubiquinone biosynthesis protein</fullName>
    </submittedName>
</protein>
<dbReference type="EMBL" id="FQYT01000006">
    <property type="protein sequence ID" value="SHI72250.1"/>
    <property type="molecule type" value="Genomic_DNA"/>
</dbReference>
<dbReference type="RefSeq" id="WP_073992979.1">
    <property type="nucleotide sequence ID" value="NZ_FQYT01000006.1"/>
</dbReference>
<keyword evidence="2" id="KW-1133">Transmembrane helix</keyword>
<evidence type="ECO:0000313" key="4">
    <source>
        <dbReference type="EMBL" id="SHI72250.1"/>
    </source>
</evidence>
<dbReference type="STRING" id="1122934.SAMN02745691_00703"/>
<keyword evidence="2" id="KW-0472">Membrane</keyword>
<dbReference type="CDD" id="cd05121">
    <property type="entry name" value="ABC1_ADCK3-like"/>
    <property type="match status" value="1"/>
</dbReference>
<dbReference type="InterPro" id="IPR050154">
    <property type="entry name" value="UbiB_kinase"/>
</dbReference>
<evidence type="ECO:0000259" key="3">
    <source>
        <dbReference type="Pfam" id="PF03109"/>
    </source>
</evidence>
<comment type="similarity">
    <text evidence="1">Belongs to the protein kinase superfamily. ADCK protein kinase family.</text>
</comment>
<name>A0A1M6DGE7_9FIRM</name>
<dbReference type="InterPro" id="IPR011009">
    <property type="entry name" value="Kinase-like_dom_sf"/>
</dbReference>
<accession>A0A1M6DGE7</accession>
<sequence length="531" mass="60587">MGISNEKERMRQILSVFFNHGIKRGFRGENLPVGLRESFEELGSTFIKIGQILSTRSDLLPDTFTTELQKLQDNVQPETYTDIIKVIEDAFGKPVGEMFLWFDREPLATASIAQVHLACLRDNTKVAVKIRRPMVEQSMMSDIAILKRLAGFARHTPQYNMIDFQKIIGELEISAKKELDFLNEAENIRTFQRNNRDVKFITSPAIFEEYTSDSVLVIGYVDGIKISDKKKLDEEGYDRSEICIKLANNYFKQIFEDGFFHADPHPGNVFVSEGKIVYIDFGMMGTLKDPMKRKFNSFLYAFVSADPDEMSRAVRSICIQNGPLDMQSFKADIESIYNEYIENTLVDLNLRKLIGDVLIICRNNHLTMPGEITMLTKGIITIESILEELAPDVKIMDILIPYFRNQMIKNIDIKEELSEYMMSLYLSARSLPKVSRQIVKTINNLSTGKAKIQMEHTNLEQPLDRLNHMVNRLVFAIIIASMILGSSMMAGMEAGPRLHGVSVIALIGYFVAVLMGLWMIVLIIRSDRKKK</sequence>
<gene>
    <name evidence="4" type="ORF">SAMN02745691_00703</name>
</gene>
<feature type="domain" description="ABC1 atypical kinase-like" evidence="3">
    <location>
        <begin position="70"/>
        <end position="311"/>
    </location>
</feature>
<reference evidence="4 5" key="1">
    <citation type="submission" date="2016-11" db="EMBL/GenBank/DDBJ databases">
        <authorList>
            <person name="Jaros S."/>
            <person name="Januszkiewicz K."/>
            <person name="Wedrychowicz H."/>
        </authorList>
    </citation>
    <scope>NUCLEOTIDE SEQUENCE [LARGE SCALE GENOMIC DNA]</scope>
    <source>
        <strain evidence="4 5">DSM 15970</strain>
    </source>
</reference>
<feature type="transmembrane region" description="Helical" evidence="2">
    <location>
        <begin position="473"/>
        <end position="492"/>
    </location>
</feature>
<dbReference type="AlphaFoldDB" id="A0A1M6DGE7"/>
<dbReference type="Pfam" id="PF03109">
    <property type="entry name" value="ABC1"/>
    <property type="match status" value="1"/>
</dbReference>
<dbReference type="SUPFAM" id="SSF56112">
    <property type="entry name" value="Protein kinase-like (PK-like)"/>
    <property type="match status" value="1"/>
</dbReference>
<dbReference type="OrthoDB" id="9795390at2"/>
<keyword evidence="5" id="KW-1185">Reference proteome</keyword>
<organism evidence="4 5">
    <name type="scientific">Parasporobacterium paucivorans DSM 15970</name>
    <dbReference type="NCBI Taxonomy" id="1122934"/>
    <lineage>
        <taxon>Bacteria</taxon>
        <taxon>Bacillati</taxon>
        <taxon>Bacillota</taxon>
        <taxon>Clostridia</taxon>
        <taxon>Lachnospirales</taxon>
        <taxon>Lachnospiraceae</taxon>
        <taxon>Parasporobacterium</taxon>
    </lineage>
</organism>
<keyword evidence="4" id="KW-0830">Ubiquinone</keyword>